<dbReference type="Pfam" id="PF00497">
    <property type="entry name" value="SBP_bac_3"/>
    <property type="match status" value="1"/>
</dbReference>
<evidence type="ECO:0000313" key="5">
    <source>
        <dbReference type="Proteomes" id="UP000824087"/>
    </source>
</evidence>
<evidence type="ECO:0000259" key="2">
    <source>
        <dbReference type="SMART" id="SM00062"/>
    </source>
</evidence>
<proteinExistence type="predicted"/>
<evidence type="ECO:0000313" key="4">
    <source>
        <dbReference type="EMBL" id="HIU22444.1"/>
    </source>
</evidence>
<dbReference type="PANTHER" id="PTHR35936:SF17">
    <property type="entry name" value="ARGININE-BINDING EXTRACELLULAR PROTEIN ARTP"/>
    <property type="match status" value="1"/>
</dbReference>
<evidence type="ECO:0000259" key="3">
    <source>
        <dbReference type="SMART" id="SM00079"/>
    </source>
</evidence>
<organism evidence="4 5">
    <name type="scientific">Candidatus Fimihabitans intestinipullorum</name>
    <dbReference type="NCBI Taxonomy" id="2840820"/>
    <lineage>
        <taxon>Bacteria</taxon>
        <taxon>Bacillati</taxon>
        <taxon>Mycoplasmatota</taxon>
        <taxon>Mycoplasmatota incertae sedis</taxon>
        <taxon>Candidatus Fimihabitans</taxon>
    </lineage>
</organism>
<comment type="caution">
    <text evidence="4">The sequence shown here is derived from an EMBL/GenBank/DDBJ whole genome shotgun (WGS) entry which is preliminary data.</text>
</comment>
<dbReference type="AlphaFoldDB" id="A0A9D1HTV8"/>
<gene>
    <name evidence="4" type="ORF">IAD49_02550</name>
</gene>
<dbReference type="InterPro" id="IPR001638">
    <property type="entry name" value="Solute-binding_3/MltF_N"/>
</dbReference>
<dbReference type="PROSITE" id="PS51257">
    <property type="entry name" value="PROKAR_LIPOPROTEIN"/>
    <property type="match status" value="1"/>
</dbReference>
<dbReference type="Proteomes" id="UP000824087">
    <property type="component" value="Unassembled WGS sequence"/>
</dbReference>
<reference evidence="4" key="1">
    <citation type="submission" date="2020-10" db="EMBL/GenBank/DDBJ databases">
        <authorList>
            <person name="Gilroy R."/>
        </authorList>
    </citation>
    <scope>NUCLEOTIDE SEQUENCE</scope>
    <source>
        <strain evidence="4">CHK197-8231</strain>
    </source>
</reference>
<protein>
    <submittedName>
        <fullName evidence="4">Amino acid ABC transporter substrate-binding protein</fullName>
    </submittedName>
</protein>
<feature type="domain" description="Ionotropic glutamate receptor C-terminal" evidence="3">
    <location>
        <begin position="29"/>
        <end position="242"/>
    </location>
</feature>
<feature type="domain" description="Solute-binding protein family 3/N-terminal" evidence="2">
    <location>
        <begin position="29"/>
        <end position="244"/>
    </location>
</feature>
<name>A0A9D1HTV8_9BACT</name>
<evidence type="ECO:0000256" key="1">
    <source>
        <dbReference type="ARBA" id="ARBA00022729"/>
    </source>
</evidence>
<dbReference type="GO" id="GO:0016020">
    <property type="term" value="C:membrane"/>
    <property type="evidence" value="ECO:0007669"/>
    <property type="project" value="InterPro"/>
</dbReference>
<keyword evidence="1" id="KW-0732">Signal</keyword>
<dbReference type="SMART" id="SM00079">
    <property type="entry name" value="PBPe"/>
    <property type="match status" value="1"/>
</dbReference>
<dbReference type="EMBL" id="DVML01000013">
    <property type="protein sequence ID" value="HIU22444.1"/>
    <property type="molecule type" value="Genomic_DNA"/>
</dbReference>
<accession>A0A9D1HTV8</accession>
<reference evidence="4" key="2">
    <citation type="journal article" date="2021" name="PeerJ">
        <title>Extensive microbial diversity within the chicken gut microbiome revealed by metagenomics and culture.</title>
        <authorList>
            <person name="Gilroy R."/>
            <person name="Ravi A."/>
            <person name="Getino M."/>
            <person name="Pursley I."/>
            <person name="Horton D.L."/>
            <person name="Alikhan N.F."/>
            <person name="Baker D."/>
            <person name="Gharbi K."/>
            <person name="Hall N."/>
            <person name="Watson M."/>
            <person name="Adriaenssens E.M."/>
            <person name="Foster-Nyarko E."/>
            <person name="Jarju S."/>
            <person name="Secka A."/>
            <person name="Antonio M."/>
            <person name="Oren A."/>
            <person name="Chaudhuri R.R."/>
            <person name="La Ragione R."/>
            <person name="Hildebrand F."/>
            <person name="Pallen M.J."/>
        </authorList>
    </citation>
    <scope>NUCLEOTIDE SEQUENCE</scope>
    <source>
        <strain evidence="4">CHK197-8231</strain>
    </source>
</reference>
<dbReference type="GO" id="GO:0015276">
    <property type="term" value="F:ligand-gated monoatomic ion channel activity"/>
    <property type="evidence" value="ECO:0007669"/>
    <property type="project" value="InterPro"/>
</dbReference>
<dbReference type="SUPFAM" id="SSF53850">
    <property type="entry name" value="Periplasmic binding protein-like II"/>
    <property type="match status" value="1"/>
</dbReference>
<dbReference type="PANTHER" id="PTHR35936">
    <property type="entry name" value="MEMBRANE-BOUND LYTIC MUREIN TRANSGLYCOSYLASE F"/>
    <property type="match status" value="1"/>
</dbReference>
<sequence length="244" mass="27431">MRRFKLFIGTIALLVVVFGCTACGKNENELVMVTEAGFAPYEYYKDGEIVGVDIDIAKEIAKRLDKKLVVKDVAFDFLINEVKSGKADFAAAGMSITEERKEEVDFSIEYTTSNQVVVVRQDSPLTNFDEIQNKKIAVQLGTVADMYVSDNYPNATLMTHKKYLTAVEDIKSKKADCLIMDQLPAEEIVAENPELKIMDGILFQDKYGMIVKKGNTELKQEIDKVLKELQEDGTIDQLIIKHSK</sequence>
<dbReference type="CDD" id="cd13530">
    <property type="entry name" value="PBP2_peptides_like"/>
    <property type="match status" value="1"/>
</dbReference>
<dbReference type="SMART" id="SM00062">
    <property type="entry name" value="PBPb"/>
    <property type="match status" value="1"/>
</dbReference>
<dbReference type="InterPro" id="IPR001320">
    <property type="entry name" value="Iontro_rcpt_C"/>
</dbReference>
<dbReference type="Gene3D" id="3.40.190.10">
    <property type="entry name" value="Periplasmic binding protein-like II"/>
    <property type="match status" value="2"/>
</dbReference>